<dbReference type="PANTHER" id="PTHR40124:SF1">
    <property type="entry name" value="DISAGGREGATASE RELATED REPEAT PROTEIN"/>
    <property type="match status" value="1"/>
</dbReference>
<keyword evidence="4" id="KW-1185">Reference proteome</keyword>
<gene>
    <name evidence="3" type="ORF">GPA25_18035</name>
</gene>
<reference evidence="3 4" key="1">
    <citation type="submission" date="2019-12" db="EMBL/GenBank/DDBJ databases">
        <title>Comparative genomics gives insights into the taxonomy of the Azoarcus-Aromatoleum group and reveals separate origins of nif in the plant-associated Azoarcus and non-plant-associated Aromatoleum sub-groups.</title>
        <authorList>
            <person name="Lafos M."/>
            <person name="Maluk M."/>
            <person name="Batista M."/>
            <person name="Junghare M."/>
            <person name="Carmona M."/>
            <person name="Faoro H."/>
            <person name="Cruz L.M."/>
            <person name="Battistoni F."/>
            <person name="De Souza E."/>
            <person name="Pedrosa F."/>
            <person name="Chen W.-M."/>
            <person name="Poole P.S."/>
            <person name="Dixon R.A."/>
            <person name="James E.K."/>
        </authorList>
    </citation>
    <scope>NUCLEOTIDE SEQUENCE [LARGE SCALE GENOMIC DNA]</scope>
    <source>
        <strain evidence="3 4">22Lin</strain>
    </source>
</reference>
<name>A0ABX1QHJ4_9RHOO</name>
<keyword evidence="1" id="KW-0732">Signal</keyword>
<sequence>MTKWILFFRRVLAFALFLMSSGVAIAQCSDAPLQLNERKVQIFWHDDFARDLVDWGEVRFQFGRENISFVNYQDGPYSKTLRVAYPKGSYDPGSSAKGVAPMGGAQFTAHLSHMNLPSVESVILSYSVRFKNDFDFARGGKLPGLYGGIPRSGGMIPTGRDGFSTRIVWQAGGAGALYAYLPTSVAWGTLFGRGSWFFRAGKWVEVSQEIRLNTPGLDDGSVAIWIDRQLVHEACGLRFRDVDELRIDGIFFSTFFGGNDASWASSDDTYADFADFRVAVRKF</sequence>
<evidence type="ECO:0000256" key="1">
    <source>
        <dbReference type="SAM" id="SignalP"/>
    </source>
</evidence>
<accession>A0ABX1QHJ4</accession>
<comment type="caution">
    <text evidence="3">The sequence shown here is derived from an EMBL/GenBank/DDBJ whole genome shotgun (WGS) entry which is preliminary data.</text>
</comment>
<proteinExistence type="predicted"/>
<dbReference type="Gene3D" id="2.60.120.200">
    <property type="match status" value="1"/>
</dbReference>
<dbReference type="Proteomes" id="UP000648984">
    <property type="component" value="Unassembled WGS sequence"/>
</dbReference>
<evidence type="ECO:0000259" key="2">
    <source>
        <dbReference type="Pfam" id="PF21294"/>
    </source>
</evidence>
<evidence type="ECO:0000313" key="4">
    <source>
        <dbReference type="Proteomes" id="UP000648984"/>
    </source>
</evidence>
<dbReference type="Pfam" id="PF21294">
    <property type="entry name" value="Polysacc_lyase_14"/>
    <property type="match status" value="1"/>
</dbReference>
<protein>
    <recommendedName>
        <fullName evidence="2">Polysaccharide lyase 14 domain-containing protein</fullName>
    </recommendedName>
</protein>
<feature type="domain" description="Polysaccharide lyase 14" evidence="2">
    <location>
        <begin position="78"/>
        <end position="276"/>
    </location>
</feature>
<feature type="chain" id="PRO_5045303194" description="Polysaccharide lyase 14 domain-containing protein" evidence="1">
    <location>
        <begin position="27"/>
        <end position="283"/>
    </location>
</feature>
<dbReference type="EMBL" id="WTVQ01000037">
    <property type="protein sequence ID" value="NMG76664.1"/>
    <property type="molecule type" value="Genomic_DNA"/>
</dbReference>
<feature type="signal peptide" evidence="1">
    <location>
        <begin position="1"/>
        <end position="26"/>
    </location>
</feature>
<dbReference type="PANTHER" id="PTHR40124">
    <property type="match status" value="1"/>
</dbReference>
<dbReference type="InterPro" id="IPR048958">
    <property type="entry name" value="Polysacc_lyase_14"/>
</dbReference>
<evidence type="ECO:0000313" key="3">
    <source>
        <dbReference type="EMBL" id="NMG76664.1"/>
    </source>
</evidence>
<organism evidence="3 4">
    <name type="scientific">Aromatoleum diolicum</name>
    <dbReference type="NCBI Taxonomy" id="75796"/>
    <lineage>
        <taxon>Bacteria</taxon>
        <taxon>Pseudomonadati</taxon>
        <taxon>Pseudomonadota</taxon>
        <taxon>Betaproteobacteria</taxon>
        <taxon>Rhodocyclales</taxon>
        <taxon>Rhodocyclaceae</taxon>
        <taxon>Aromatoleum</taxon>
    </lineage>
</organism>
<dbReference type="RefSeq" id="WP_169261805.1">
    <property type="nucleotide sequence ID" value="NZ_WTVQ01000037.1"/>
</dbReference>